<reference evidence="1" key="1">
    <citation type="journal article" date="2007" name="Sex. Plant Reprod.">
        <title>Physical size of the S locus region defined by genetic recombination and genome sequencing in Ipomoea trifida, Convolvulaceae.</title>
        <authorList>
            <person name="Rahman M.H."/>
            <person name="Tsuchiya T."/>
            <person name="Suwabe K."/>
            <person name="Kohori J."/>
            <person name="Tomita R.N."/>
            <person name="Kagaya Y."/>
            <person name="Kobayashi I."/>
            <person name="Kakeda K."/>
            <person name="Kowyama Y."/>
        </authorList>
    </citation>
    <scope>NUCLEOTIDE SEQUENCE</scope>
</reference>
<proteinExistence type="predicted"/>
<dbReference type="AlphaFoldDB" id="A0A958"/>
<sequence>MHLALADAITKGNKKWSQLGDQRGFATNSPCNAKWQDVLTNVHHSNLTLQAYLIYTLLDLGSPIPTWGHLIPSKGVQLQ</sequence>
<name>A0A958_IPOTF</name>
<organism evidence="1">
    <name type="scientific">Ipomoea trifida</name>
    <name type="common">Morning glory</name>
    <dbReference type="NCBI Taxonomy" id="35884"/>
    <lineage>
        <taxon>Eukaryota</taxon>
        <taxon>Viridiplantae</taxon>
        <taxon>Streptophyta</taxon>
        <taxon>Embryophyta</taxon>
        <taxon>Tracheophyta</taxon>
        <taxon>Spermatophyta</taxon>
        <taxon>Magnoliopsida</taxon>
        <taxon>eudicotyledons</taxon>
        <taxon>Gunneridae</taxon>
        <taxon>Pentapetalae</taxon>
        <taxon>asterids</taxon>
        <taxon>lamiids</taxon>
        <taxon>Solanales</taxon>
        <taxon>Convolvulaceae</taxon>
        <taxon>Ipomoeeae</taxon>
        <taxon>Ipomoea</taxon>
    </lineage>
</organism>
<evidence type="ECO:0000313" key="1">
    <source>
        <dbReference type="EMBL" id="BAF36363.1"/>
    </source>
</evidence>
<protein>
    <submittedName>
        <fullName evidence="1">Uncharacterized protein</fullName>
    </submittedName>
</protein>
<dbReference type="EMBL" id="AB263749">
    <property type="protein sequence ID" value="BAF36363.1"/>
    <property type="molecule type" value="Genomic_DNA"/>
</dbReference>
<accession>A0A958</accession>